<proteinExistence type="predicted"/>
<reference evidence="3" key="1">
    <citation type="submission" date="2016-06" db="EMBL/GenBank/DDBJ databases">
        <authorList>
            <person name="Butler K."/>
        </authorList>
    </citation>
    <scope>NUCLEOTIDE SEQUENCE [LARGE SCALE GENOMIC DNA]</scope>
    <source>
        <strain evidence="3">GCSL-Mp20</strain>
    </source>
</reference>
<organism evidence="2 3">
    <name type="scientific">Morganella psychrotolerans</name>
    <dbReference type="NCBI Taxonomy" id="368603"/>
    <lineage>
        <taxon>Bacteria</taxon>
        <taxon>Pseudomonadati</taxon>
        <taxon>Pseudomonadota</taxon>
        <taxon>Gammaproteobacteria</taxon>
        <taxon>Enterobacterales</taxon>
        <taxon>Morganellaceae</taxon>
        <taxon>Morganella</taxon>
    </lineage>
</organism>
<feature type="signal peptide" evidence="1">
    <location>
        <begin position="1"/>
        <end position="19"/>
    </location>
</feature>
<evidence type="ECO:0000256" key="1">
    <source>
        <dbReference type="SAM" id="SignalP"/>
    </source>
</evidence>
<evidence type="ECO:0000313" key="2">
    <source>
        <dbReference type="EMBL" id="OBU13307.1"/>
    </source>
</evidence>
<dbReference type="RefSeq" id="WP_067398174.1">
    <property type="nucleotide sequence ID" value="NZ_LZEY01000001.1"/>
</dbReference>
<dbReference type="PROSITE" id="PS51257">
    <property type="entry name" value="PROKAR_LIPOPROTEIN"/>
    <property type="match status" value="1"/>
</dbReference>
<accession>A0A1B8HTU8</accession>
<protein>
    <submittedName>
        <fullName evidence="2">Uncharacterized protein</fullName>
    </submittedName>
</protein>
<evidence type="ECO:0000313" key="3">
    <source>
        <dbReference type="Proteomes" id="UP000092377"/>
    </source>
</evidence>
<dbReference type="Proteomes" id="UP000092377">
    <property type="component" value="Unassembled WGS sequence"/>
</dbReference>
<name>A0A1B8HTU8_9GAMM</name>
<dbReference type="AlphaFoldDB" id="A0A1B8HTU8"/>
<gene>
    <name evidence="2" type="ORF">AYY18_00730</name>
</gene>
<keyword evidence="1" id="KW-0732">Signal</keyword>
<sequence length="166" mass="18499">MKRLLFSFWVVFMSCSASAAWESNVQDNIFGEKDALLVGQLNVSNAVSLFRCSGDELSFSYIEFTKDSNIKDKPADLLFKVDGNNVIKFDATFRVKNDKAVEAISYDEEKITKALSELKSASSKYLIGVNIKGPSPDYDYKISHPGDVARSTSEVNKFIKACDIKL</sequence>
<dbReference type="EMBL" id="LZEY01000001">
    <property type="protein sequence ID" value="OBU13307.1"/>
    <property type="molecule type" value="Genomic_DNA"/>
</dbReference>
<keyword evidence="3" id="KW-1185">Reference proteome</keyword>
<comment type="caution">
    <text evidence="2">The sequence shown here is derived from an EMBL/GenBank/DDBJ whole genome shotgun (WGS) entry which is preliminary data.</text>
</comment>
<feature type="chain" id="PRO_5008610155" evidence="1">
    <location>
        <begin position="20"/>
        <end position="166"/>
    </location>
</feature>